<protein>
    <recommendedName>
        <fullName evidence="14">Cytochrome b561 bacterial/Ni-hydrogenase domain-containing protein</fullName>
    </recommendedName>
</protein>
<dbReference type="OrthoDB" id="1247465at2"/>
<keyword evidence="9 13" id="KW-1133">Transmembrane helix</keyword>
<dbReference type="PANTHER" id="PTHR30529">
    <property type="entry name" value="CYTOCHROME B561"/>
    <property type="match status" value="1"/>
</dbReference>
<dbReference type="GO" id="GO:0022904">
    <property type="term" value="P:respiratory electron transport chain"/>
    <property type="evidence" value="ECO:0007669"/>
    <property type="project" value="InterPro"/>
</dbReference>
<evidence type="ECO:0000256" key="8">
    <source>
        <dbReference type="ARBA" id="ARBA00022982"/>
    </source>
</evidence>
<evidence type="ECO:0000256" key="3">
    <source>
        <dbReference type="ARBA" id="ARBA00022448"/>
    </source>
</evidence>
<organism evidence="15 16">
    <name type="scientific">Sphingomonas glacialis</name>
    <dbReference type="NCBI Taxonomy" id="658225"/>
    <lineage>
        <taxon>Bacteria</taxon>
        <taxon>Pseudomonadati</taxon>
        <taxon>Pseudomonadota</taxon>
        <taxon>Alphaproteobacteria</taxon>
        <taxon>Sphingomonadales</taxon>
        <taxon>Sphingomonadaceae</taxon>
        <taxon>Sphingomonas</taxon>
    </lineage>
</organism>
<keyword evidence="7" id="KW-0479">Metal-binding</keyword>
<evidence type="ECO:0000256" key="12">
    <source>
        <dbReference type="ARBA" id="ARBA00037975"/>
    </source>
</evidence>
<dbReference type="GO" id="GO:0020037">
    <property type="term" value="F:heme binding"/>
    <property type="evidence" value="ECO:0007669"/>
    <property type="project" value="TreeGrafter"/>
</dbReference>
<feature type="transmembrane region" description="Helical" evidence="13">
    <location>
        <begin position="12"/>
        <end position="31"/>
    </location>
</feature>
<dbReference type="EMBL" id="RCZC01000013">
    <property type="protein sequence ID" value="TPG46536.1"/>
    <property type="molecule type" value="Genomic_DNA"/>
</dbReference>
<comment type="caution">
    <text evidence="15">The sequence shown here is derived from an EMBL/GenBank/DDBJ whole genome shotgun (WGS) entry which is preliminary data.</text>
</comment>
<comment type="cofactor">
    <cofactor evidence="1">
        <name>heme b</name>
        <dbReference type="ChEBI" id="CHEBI:60344"/>
    </cofactor>
</comment>
<evidence type="ECO:0000256" key="7">
    <source>
        <dbReference type="ARBA" id="ARBA00022723"/>
    </source>
</evidence>
<dbReference type="GO" id="GO:0009055">
    <property type="term" value="F:electron transfer activity"/>
    <property type="evidence" value="ECO:0007669"/>
    <property type="project" value="InterPro"/>
</dbReference>
<evidence type="ECO:0000313" key="15">
    <source>
        <dbReference type="EMBL" id="TPG46536.1"/>
    </source>
</evidence>
<evidence type="ECO:0000256" key="5">
    <source>
        <dbReference type="ARBA" id="ARBA00022617"/>
    </source>
</evidence>
<feature type="transmembrane region" description="Helical" evidence="13">
    <location>
        <begin position="38"/>
        <end position="59"/>
    </location>
</feature>
<dbReference type="Pfam" id="PF01292">
    <property type="entry name" value="Ni_hydr_CYTB"/>
    <property type="match status" value="1"/>
</dbReference>
<keyword evidence="4" id="KW-1003">Cell membrane</keyword>
<comment type="similarity">
    <text evidence="12">Belongs to the cytochrome b561 family.</text>
</comment>
<evidence type="ECO:0000256" key="2">
    <source>
        <dbReference type="ARBA" id="ARBA00004651"/>
    </source>
</evidence>
<dbReference type="InterPro" id="IPR011577">
    <property type="entry name" value="Cyt_b561_bac/Ni-Hgenase"/>
</dbReference>
<dbReference type="Proteomes" id="UP000319931">
    <property type="component" value="Unassembled WGS sequence"/>
</dbReference>
<feature type="transmembrane region" description="Helical" evidence="13">
    <location>
        <begin position="79"/>
        <end position="100"/>
    </location>
</feature>
<dbReference type="InterPro" id="IPR052168">
    <property type="entry name" value="Cytochrome_b561_oxidase"/>
</dbReference>
<reference evidence="15 16" key="1">
    <citation type="journal article" date="2019" name="Environ. Microbiol.">
        <title>Species interactions and distinct microbial communities in high Arctic permafrost affected cryosols are associated with the CH4 and CO2 gas fluxes.</title>
        <authorList>
            <person name="Altshuler I."/>
            <person name="Hamel J."/>
            <person name="Turney S."/>
            <person name="Magnuson E."/>
            <person name="Levesque R."/>
            <person name="Greer C."/>
            <person name="Whyte L.G."/>
        </authorList>
    </citation>
    <scope>NUCLEOTIDE SEQUENCE [LARGE SCALE GENOMIC DNA]</scope>
    <source>
        <strain evidence="15 16">E6.1</strain>
    </source>
</reference>
<keyword evidence="10" id="KW-0408">Iron</keyword>
<dbReference type="PANTHER" id="PTHR30529:SF1">
    <property type="entry name" value="CYTOCHROME B561 HOMOLOG 2"/>
    <property type="match status" value="1"/>
</dbReference>
<dbReference type="GO" id="GO:0046872">
    <property type="term" value="F:metal ion binding"/>
    <property type="evidence" value="ECO:0007669"/>
    <property type="project" value="UniProtKB-KW"/>
</dbReference>
<name>A0A502FAV5_9SPHN</name>
<dbReference type="RefSeq" id="WP_140852655.1">
    <property type="nucleotide sequence ID" value="NZ_RCZC01000013.1"/>
</dbReference>
<gene>
    <name evidence="15" type="ORF">EAH76_23250</name>
</gene>
<feature type="transmembrane region" description="Helical" evidence="13">
    <location>
        <begin position="205"/>
        <end position="224"/>
    </location>
</feature>
<feature type="transmembrane region" description="Helical" evidence="13">
    <location>
        <begin position="129"/>
        <end position="151"/>
    </location>
</feature>
<dbReference type="SUPFAM" id="SSF81342">
    <property type="entry name" value="Transmembrane di-heme cytochromes"/>
    <property type="match status" value="1"/>
</dbReference>
<feature type="domain" description="Cytochrome b561 bacterial/Ni-hydrogenase" evidence="14">
    <location>
        <begin position="123"/>
        <end position="289"/>
    </location>
</feature>
<evidence type="ECO:0000256" key="4">
    <source>
        <dbReference type="ARBA" id="ARBA00022475"/>
    </source>
</evidence>
<evidence type="ECO:0000259" key="14">
    <source>
        <dbReference type="Pfam" id="PF01292"/>
    </source>
</evidence>
<dbReference type="Gene3D" id="1.20.950.20">
    <property type="entry name" value="Transmembrane di-heme cytochromes, Chain C"/>
    <property type="match status" value="1"/>
</dbReference>
<keyword evidence="11 13" id="KW-0472">Membrane</keyword>
<evidence type="ECO:0000256" key="9">
    <source>
        <dbReference type="ARBA" id="ARBA00022989"/>
    </source>
</evidence>
<keyword evidence="3" id="KW-0813">Transport</keyword>
<evidence type="ECO:0000256" key="11">
    <source>
        <dbReference type="ARBA" id="ARBA00023136"/>
    </source>
</evidence>
<comment type="subcellular location">
    <subcellularLocation>
        <location evidence="2">Cell membrane</location>
        <topology evidence="2">Multi-pass membrane protein</topology>
    </subcellularLocation>
</comment>
<evidence type="ECO:0000256" key="13">
    <source>
        <dbReference type="SAM" id="Phobius"/>
    </source>
</evidence>
<proteinExistence type="inferred from homology"/>
<feature type="transmembrane region" description="Helical" evidence="13">
    <location>
        <begin position="163"/>
        <end position="185"/>
    </location>
</feature>
<accession>A0A502FAV5</accession>
<dbReference type="InterPro" id="IPR016174">
    <property type="entry name" value="Di-haem_cyt_TM"/>
</dbReference>
<evidence type="ECO:0000256" key="6">
    <source>
        <dbReference type="ARBA" id="ARBA00022692"/>
    </source>
</evidence>
<evidence type="ECO:0000256" key="10">
    <source>
        <dbReference type="ARBA" id="ARBA00023004"/>
    </source>
</evidence>
<sequence length="290" mass="30945">MLPPLVHLSINAGKSVAIGYLALAIVLAFTLNARARWLRIAGTVIAALGLAMMVLSIILADLDGTFGAIPSSAPEAHRITPAVLNVQAGIAAVAILLLAWSAWTQARRPLVTALPLHNDATQFGKASRAFHWVIAVLMFCLMPIGLFMAILPESSPVRAGFVGAHQSLGLSVLVLVIGRIGWLIASPPPPSLPVLTALERRASRAVHLGLYGILLAFPISGYLISQGPTIDFYGFAISRPDCAGSSGVALWVHAWALPAFFYATLLLHIGAVVKRHFVHRDKSAVRRMLR</sequence>
<keyword evidence="16" id="KW-1185">Reference proteome</keyword>
<keyword evidence="5" id="KW-0349">Heme</keyword>
<keyword evidence="6 13" id="KW-0812">Transmembrane</keyword>
<dbReference type="GO" id="GO:0005886">
    <property type="term" value="C:plasma membrane"/>
    <property type="evidence" value="ECO:0007669"/>
    <property type="project" value="UniProtKB-SubCell"/>
</dbReference>
<keyword evidence="8" id="KW-0249">Electron transport</keyword>
<feature type="transmembrane region" description="Helical" evidence="13">
    <location>
        <begin position="248"/>
        <end position="273"/>
    </location>
</feature>
<evidence type="ECO:0000256" key="1">
    <source>
        <dbReference type="ARBA" id="ARBA00001970"/>
    </source>
</evidence>
<evidence type="ECO:0000313" key="16">
    <source>
        <dbReference type="Proteomes" id="UP000319931"/>
    </source>
</evidence>
<dbReference type="AlphaFoldDB" id="A0A502FAV5"/>